<comment type="caution">
    <text evidence="4">The sequence shown here is derived from an EMBL/GenBank/DDBJ whole genome shotgun (WGS) entry which is preliminary data.</text>
</comment>
<accession>A0A6L2JL83</accession>
<dbReference type="InterPro" id="IPR036875">
    <property type="entry name" value="Znf_CCHC_sf"/>
</dbReference>
<keyword evidence="1" id="KW-0479">Metal-binding</keyword>
<reference evidence="4" key="1">
    <citation type="journal article" date="2019" name="Sci. Rep.">
        <title>Draft genome of Tanacetum cinerariifolium, the natural source of mosquito coil.</title>
        <authorList>
            <person name="Yamashiro T."/>
            <person name="Shiraishi A."/>
            <person name="Satake H."/>
            <person name="Nakayama K."/>
        </authorList>
    </citation>
    <scope>NUCLEOTIDE SEQUENCE</scope>
</reference>
<keyword evidence="1" id="KW-0862">Zinc</keyword>
<dbReference type="GO" id="GO:0003677">
    <property type="term" value="F:DNA binding"/>
    <property type="evidence" value="ECO:0007669"/>
    <property type="project" value="UniProtKB-KW"/>
</dbReference>
<dbReference type="EMBL" id="BKCJ010000972">
    <property type="protein sequence ID" value="GEU37788.1"/>
    <property type="molecule type" value="Genomic_DNA"/>
</dbReference>
<dbReference type="Gene3D" id="4.10.60.10">
    <property type="entry name" value="Zinc finger, CCHC-type"/>
    <property type="match status" value="1"/>
</dbReference>
<proteinExistence type="predicted"/>
<evidence type="ECO:0000313" key="4">
    <source>
        <dbReference type="EMBL" id="GEU37788.1"/>
    </source>
</evidence>
<keyword evidence="1" id="KW-0863">Zinc-finger</keyword>
<dbReference type="SUPFAM" id="SSF57756">
    <property type="entry name" value="Retrovirus zinc finger-like domains"/>
    <property type="match status" value="1"/>
</dbReference>
<dbReference type="Pfam" id="PF00098">
    <property type="entry name" value="zf-CCHC"/>
    <property type="match status" value="1"/>
</dbReference>
<feature type="region of interest" description="Disordered" evidence="2">
    <location>
        <begin position="172"/>
        <end position="193"/>
    </location>
</feature>
<evidence type="ECO:0000256" key="2">
    <source>
        <dbReference type="SAM" id="MobiDB-lite"/>
    </source>
</evidence>
<dbReference type="InterPro" id="IPR001878">
    <property type="entry name" value="Znf_CCHC"/>
</dbReference>
<keyword evidence="4" id="KW-0238">DNA-binding</keyword>
<feature type="domain" description="CCHC-type" evidence="3">
    <location>
        <begin position="95"/>
        <end position="109"/>
    </location>
</feature>
<evidence type="ECO:0000259" key="3">
    <source>
        <dbReference type="PROSITE" id="PS50158"/>
    </source>
</evidence>
<evidence type="ECO:0000256" key="1">
    <source>
        <dbReference type="PROSITE-ProRule" id="PRU00047"/>
    </source>
</evidence>
<organism evidence="4">
    <name type="scientific">Tanacetum cinerariifolium</name>
    <name type="common">Dalmatian daisy</name>
    <name type="synonym">Chrysanthemum cinerariifolium</name>
    <dbReference type="NCBI Taxonomy" id="118510"/>
    <lineage>
        <taxon>Eukaryota</taxon>
        <taxon>Viridiplantae</taxon>
        <taxon>Streptophyta</taxon>
        <taxon>Embryophyta</taxon>
        <taxon>Tracheophyta</taxon>
        <taxon>Spermatophyta</taxon>
        <taxon>Magnoliopsida</taxon>
        <taxon>eudicotyledons</taxon>
        <taxon>Gunneridae</taxon>
        <taxon>Pentapetalae</taxon>
        <taxon>asterids</taxon>
        <taxon>campanulids</taxon>
        <taxon>Asterales</taxon>
        <taxon>Asteraceae</taxon>
        <taxon>Asteroideae</taxon>
        <taxon>Anthemideae</taxon>
        <taxon>Anthemidinae</taxon>
        <taxon>Tanacetum</taxon>
    </lineage>
</organism>
<protein>
    <submittedName>
        <fullName evidence="4">ARID DNA-binding domain-containing protein</fullName>
    </submittedName>
</protein>
<dbReference type="SMART" id="SM00343">
    <property type="entry name" value="ZnF_C2HC"/>
    <property type="match status" value="1"/>
</dbReference>
<name>A0A6L2JL83_TANCI</name>
<gene>
    <name evidence="4" type="ORF">Tci_009766</name>
</gene>
<dbReference type="GO" id="GO:0008270">
    <property type="term" value="F:zinc ion binding"/>
    <property type="evidence" value="ECO:0007669"/>
    <property type="project" value="UniProtKB-KW"/>
</dbReference>
<dbReference type="PROSITE" id="PS50158">
    <property type="entry name" value="ZF_CCHC"/>
    <property type="match status" value="1"/>
</dbReference>
<dbReference type="AlphaFoldDB" id="A0A6L2JL83"/>
<sequence>MVNSNSFLEEKWRGRNKHKAHNKQWYQSENHGKAPRKTLQVEFLQRQIRREKENRLGRCVRQITEDCKNMLKKKIKEIEVYNSSISKDKFKQYNCFYCNQKGHVAKACPIKAKDEVSYLQGKTVGYEKGSRDVNNLTQAKINKNKTWSCISNARGKGTLQIDVQQERMWHQQRNQCNPKAPENPMTRKEDMESLEEYQWNLGKKGASSAVEKEKERLEHFGIKLEEEEESKQQQPAYH</sequence>
<feature type="region of interest" description="Disordered" evidence="2">
    <location>
        <begin position="1"/>
        <end position="31"/>
    </location>
</feature>